<dbReference type="Gene3D" id="3.40.50.2300">
    <property type="match status" value="2"/>
</dbReference>
<dbReference type="CDD" id="cd06382">
    <property type="entry name" value="PBP1_iGluR_Kainate"/>
    <property type="match status" value="1"/>
</dbReference>
<dbReference type="Gene3D" id="3.40.190.10">
    <property type="entry name" value="Periplasmic binding protein-like II"/>
    <property type="match status" value="2"/>
</dbReference>
<evidence type="ECO:0000256" key="2">
    <source>
        <dbReference type="ARBA" id="ARBA00008685"/>
    </source>
</evidence>
<reference evidence="19 20" key="2">
    <citation type="journal article" date="2022" name="Mol. Biol. Evol.">
        <title>Comparative Genomics Reveals Insights into the Divergent Evolution of Astigmatic Mites and Household Pest Adaptations.</title>
        <authorList>
            <person name="Xiong Q."/>
            <person name="Wan A.T."/>
            <person name="Liu X."/>
            <person name="Fung C.S."/>
            <person name="Xiao X."/>
            <person name="Malainual N."/>
            <person name="Hou J."/>
            <person name="Wang L."/>
            <person name="Wang M."/>
            <person name="Yang K.Y."/>
            <person name="Cui Y."/>
            <person name="Leung E.L."/>
            <person name="Nong W."/>
            <person name="Shin S.K."/>
            <person name="Au S.W."/>
            <person name="Jeong K.Y."/>
            <person name="Chew F.T."/>
            <person name="Hui J.H."/>
            <person name="Leung T.F."/>
            <person name="Tungtrongchitr A."/>
            <person name="Zhong N."/>
            <person name="Liu Z."/>
            <person name="Tsui S.K."/>
        </authorList>
    </citation>
    <scope>NUCLEOTIDE SEQUENCE [LARGE SCALE GENOMIC DNA]</scope>
    <source>
        <strain evidence="19">Derp</strain>
    </source>
</reference>
<dbReference type="InterPro" id="IPR028082">
    <property type="entry name" value="Peripla_BP_I"/>
</dbReference>
<dbReference type="InterPro" id="IPR015683">
    <property type="entry name" value="Ionotropic_Glu_rcpt"/>
</dbReference>
<keyword evidence="3" id="KW-0813">Transport</keyword>
<evidence type="ECO:0000256" key="15">
    <source>
        <dbReference type="ARBA" id="ARBA00034100"/>
    </source>
</evidence>
<keyword evidence="9 16" id="KW-0472">Membrane</keyword>
<evidence type="ECO:0000259" key="17">
    <source>
        <dbReference type="SMART" id="SM00079"/>
    </source>
</evidence>
<feature type="transmembrane region" description="Helical" evidence="16">
    <location>
        <begin position="609"/>
        <end position="628"/>
    </location>
</feature>
<keyword evidence="6 16" id="KW-1133">Transmembrane helix</keyword>
<feature type="domain" description="Ionotropic glutamate receptor L-glutamate and glycine-binding" evidence="18">
    <location>
        <begin position="490"/>
        <end position="553"/>
    </location>
</feature>
<keyword evidence="14" id="KW-0407">Ion channel</keyword>
<keyword evidence="5 16" id="KW-0812">Transmembrane</keyword>
<protein>
    <recommendedName>
        <fullName evidence="21">Glutamate receptor ionotropic, kainate 2-like</fullName>
    </recommendedName>
</protein>
<organism evidence="19 20">
    <name type="scientific">Dermatophagoides pteronyssinus</name>
    <name type="common">European house dust mite</name>
    <dbReference type="NCBI Taxonomy" id="6956"/>
    <lineage>
        <taxon>Eukaryota</taxon>
        <taxon>Metazoa</taxon>
        <taxon>Ecdysozoa</taxon>
        <taxon>Arthropoda</taxon>
        <taxon>Chelicerata</taxon>
        <taxon>Arachnida</taxon>
        <taxon>Acari</taxon>
        <taxon>Acariformes</taxon>
        <taxon>Sarcoptiformes</taxon>
        <taxon>Astigmata</taxon>
        <taxon>Psoroptidia</taxon>
        <taxon>Analgoidea</taxon>
        <taxon>Pyroglyphidae</taxon>
        <taxon>Dermatophagoidinae</taxon>
        <taxon>Dermatophagoides</taxon>
    </lineage>
</organism>
<dbReference type="SUPFAM" id="SSF53850">
    <property type="entry name" value="Periplasmic binding protein-like II"/>
    <property type="match status" value="1"/>
</dbReference>
<keyword evidence="4" id="KW-1003">Cell membrane</keyword>
<evidence type="ECO:0000256" key="3">
    <source>
        <dbReference type="ARBA" id="ARBA00022448"/>
    </source>
</evidence>
<evidence type="ECO:0000256" key="7">
    <source>
        <dbReference type="ARBA" id="ARBA00023018"/>
    </source>
</evidence>
<evidence type="ECO:0000256" key="14">
    <source>
        <dbReference type="ARBA" id="ARBA00023303"/>
    </source>
</evidence>
<evidence type="ECO:0000256" key="9">
    <source>
        <dbReference type="ARBA" id="ARBA00023136"/>
    </source>
</evidence>
<feature type="transmembrane region" description="Helical" evidence="16">
    <location>
        <begin position="686"/>
        <end position="707"/>
    </location>
</feature>
<sequence>MKTNEIILLSFHQISSFKFLISIFYIWNIFTLVQSSLPHVVKIGGLFENGDESVELAFRDAIEKINEEAILPNTRLEAVIEKLERCDSFQASKRVCSLLHDGVAAVFGPQSVETSAHVQSTCDALHVPHMEMRWDFKFDPPSNHSINLFPHPLALGNAFRDLIKLKNWKSFAILYEENEALVRMQEILKDPSLREKRIVVRQFPVGSGEYRTTFKELHKLAIKNIIVDVPQEHIYNVLKHAQQVDMLSDYHNYFFTSLDLHTVDLEEFQYVGANISGFSLVDLNSKDFGQILNKLQRDSNTRYNWNGGIVGDSFDSMVRLQYTIFSLNYANFFFVAPLCLQTYTYELKQTETALVYDAVRLFAQTLFEIEKNGATIHQNFQQDDVSCEKEKPWRFGSTISNYMRNVRNKIHDVIEVNGLTGPIKFDETGSRIDFKLLLLELTREGLKHFGDWTPGEKVTFMSNYTKAMTEIYRDTLKNKTLTVVTILGEPYCMEAEDDNRTGNDRFEGYCVDLIKEIAQILEFKYVIKVVEDGVYGKRNERGEWNGMIKELIEGKADIAVADLTITYEREAAVDFTMPFMSLGIGILYKRHKKDPPKLFSFMSPLAMDVWVYLITSFLGVTLFLFFVARFSPYEWVNPHPCVKEPHELKNNFSMKNTLWFTIGCLMQQGCDIMPRSLSTRVLAASWWFFILILVSSYTANLAAFLTVERMVNPIESAEDLSKQTKIPYGCLKSGSTEAFFRNSNFSTYARMWSFMESYRPSVFVESNKKGVDRVEKGDYAYLMESTSIEYIVERKCDLYQVGSLLDSKGYGIATPPDSQYRSIISDAILKLQEEGKLHMLKNRWWSGKGKCGGKKETQKVSGSASELGLANVGGVFVVLAAGSIIAIIICIGEFIWKMENIPRSEREHICIELLREIKYVICCYGNTRPIRKVSDMNPARHLIIQAGNGLPFLPMNSYQEMNNKNNYS</sequence>
<accession>A0ABQ8J6I6</accession>
<evidence type="ECO:0000256" key="10">
    <source>
        <dbReference type="ARBA" id="ARBA00023170"/>
    </source>
</evidence>
<evidence type="ECO:0000259" key="18">
    <source>
        <dbReference type="SMART" id="SM00918"/>
    </source>
</evidence>
<keyword evidence="13" id="KW-1071">Ligand-gated ion channel</keyword>
<evidence type="ECO:0008006" key="21">
    <source>
        <dbReference type="Google" id="ProtNLM"/>
    </source>
</evidence>
<keyword evidence="11" id="KW-0325">Glycoprotein</keyword>
<comment type="similarity">
    <text evidence="2">Belongs to the glutamate-gated ion channel (TC 1.A.10.1) family.</text>
</comment>
<reference evidence="19 20" key="1">
    <citation type="journal article" date="2018" name="J. Allergy Clin. Immunol.">
        <title>High-quality assembly of Dermatophagoides pteronyssinus genome and transcriptome reveals a wide range of novel allergens.</title>
        <authorList>
            <person name="Liu X.Y."/>
            <person name="Yang K.Y."/>
            <person name="Wang M.Q."/>
            <person name="Kwok J.S."/>
            <person name="Zeng X."/>
            <person name="Yang Z."/>
            <person name="Xiao X.J."/>
            <person name="Lau C.P."/>
            <person name="Li Y."/>
            <person name="Huang Z.M."/>
            <person name="Ba J.G."/>
            <person name="Yim A.K."/>
            <person name="Ouyang C.Y."/>
            <person name="Ngai S.M."/>
            <person name="Chan T.F."/>
            <person name="Leung E.L."/>
            <person name="Liu L."/>
            <person name="Liu Z.G."/>
            <person name="Tsui S.K."/>
        </authorList>
    </citation>
    <scope>NUCLEOTIDE SEQUENCE [LARGE SCALE GENOMIC DNA]</scope>
    <source>
        <strain evidence="19">Derp</strain>
    </source>
</reference>
<keyword evidence="12" id="KW-0628">Postsynaptic cell membrane</keyword>
<evidence type="ECO:0000256" key="1">
    <source>
        <dbReference type="ARBA" id="ARBA00004651"/>
    </source>
</evidence>
<evidence type="ECO:0000313" key="19">
    <source>
        <dbReference type="EMBL" id="KAH9417970.1"/>
    </source>
</evidence>
<keyword evidence="20" id="KW-1185">Reference proteome</keyword>
<feature type="transmembrane region" description="Helical" evidence="16">
    <location>
        <begin position="869"/>
        <end position="896"/>
    </location>
</feature>
<keyword evidence="10" id="KW-0675">Receptor</keyword>
<dbReference type="EMBL" id="NJHN03000067">
    <property type="protein sequence ID" value="KAH9417970.1"/>
    <property type="molecule type" value="Genomic_DNA"/>
</dbReference>
<dbReference type="InterPro" id="IPR019594">
    <property type="entry name" value="Glu/Gly-bd"/>
</dbReference>
<evidence type="ECO:0000256" key="13">
    <source>
        <dbReference type="ARBA" id="ARBA00023286"/>
    </source>
</evidence>
<evidence type="ECO:0000256" key="4">
    <source>
        <dbReference type="ARBA" id="ARBA00022475"/>
    </source>
</evidence>
<evidence type="ECO:0000256" key="8">
    <source>
        <dbReference type="ARBA" id="ARBA00023065"/>
    </source>
</evidence>
<comment type="subcellular location">
    <subcellularLocation>
        <location evidence="1">Cell membrane</location>
        <topology evidence="1">Multi-pass membrane protein</topology>
    </subcellularLocation>
    <subcellularLocation>
        <location evidence="15">Postsynaptic cell membrane</location>
    </subcellularLocation>
</comment>
<evidence type="ECO:0000256" key="11">
    <source>
        <dbReference type="ARBA" id="ARBA00023180"/>
    </source>
</evidence>
<evidence type="ECO:0000256" key="5">
    <source>
        <dbReference type="ARBA" id="ARBA00022692"/>
    </source>
</evidence>
<dbReference type="SUPFAM" id="SSF53822">
    <property type="entry name" value="Periplasmic binding protein-like I"/>
    <property type="match status" value="1"/>
</dbReference>
<dbReference type="Proteomes" id="UP000887458">
    <property type="component" value="Unassembled WGS sequence"/>
</dbReference>
<evidence type="ECO:0000313" key="20">
    <source>
        <dbReference type="Proteomes" id="UP000887458"/>
    </source>
</evidence>
<gene>
    <name evidence="19" type="ORF">DERP_008223</name>
</gene>
<feature type="transmembrane region" description="Helical" evidence="16">
    <location>
        <begin position="7"/>
        <end position="27"/>
    </location>
</feature>
<dbReference type="PANTHER" id="PTHR18966">
    <property type="entry name" value="IONOTROPIC GLUTAMATE RECEPTOR"/>
    <property type="match status" value="1"/>
</dbReference>
<dbReference type="SMART" id="SM00918">
    <property type="entry name" value="Lig_chan-Glu_bd"/>
    <property type="match status" value="1"/>
</dbReference>
<keyword evidence="7" id="KW-0770">Synapse</keyword>
<dbReference type="InterPro" id="IPR001320">
    <property type="entry name" value="Iontro_rcpt_C"/>
</dbReference>
<dbReference type="Gene3D" id="1.10.287.70">
    <property type="match status" value="1"/>
</dbReference>
<proteinExistence type="inferred from homology"/>
<evidence type="ECO:0000256" key="16">
    <source>
        <dbReference type="SAM" id="Phobius"/>
    </source>
</evidence>
<feature type="transmembrane region" description="Helical" evidence="16">
    <location>
        <begin position="571"/>
        <end position="588"/>
    </location>
</feature>
<keyword evidence="8" id="KW-0406">Ion transport</keyword>
<name>A0ABQ8J6I6_DERPT</name>
<comment type="caution">
    <text evidence="19">The sequence shown here is derived from an EMBL/GenBank/DDBJ whole genome shotgun (WGS) entry which is preliminary data.</text>
</comment>
<dbReference type="Pfam" id="PF10613">
    <property type="entry name" value="Lig_chan-Glu_bd"/>
    <property type="match status" value="1"/>
</dbReference>
<evidence type="ECO:0000256" key="6">
    <source>
        <dbReference type="ARBA" id="ARBA00022989"/>
    </source>
</evidence>
<feature type="domain" description="Ionotropic glutamate receptor C-terminal" evidence="17">
    <location>
        <begin position="480"/>
        <end position="847"/>
    </location>
</feature>
<dbReference type="PRINTS" id="PR00177">
    <property type="entry name" value="NMDARECEPTOR"/>
</dbReference>
<dbReference type="Pfam" id="PF01094">
    <property type="entry name" value="ANF_receptor"/>
    <property type="match status" value="1"/>
</dbReference>
<dbReference type="SMART" id="SM00079">
    <property type="entry name" value="PBPe"/>
    <property type="match status" value="1"/>
</dbReference>
<evidence type="ECO:0000256" key="12">
    <source>
        <dbReference type="ARBA" id="ARBA00023257"/>
    </source>
</evidence>
<dbReference type="Pfam" id="PF00060">
    <property type="entry name" value="Lig_chan"/>
    <property type="match status" value="1"/>
</dbReference>
<dbReference type="InterPro" id="IPR001508">
    <property type="entry name" value="Iono_Glu_rcpt_met"/>
</dbReference>
<dbReference type="InterPro" id="IPR001828">
    <property type="entry name" value="ANF_lig-bd_rcpt"/>
</dbReference>